<proteinExistence type="predicted"/>
<dbReference type="Proteomes" id="UP001418222">
    <property type="component" value="Unassembled WGS sequence"/>
</dbReference>
<accession>A0AAP0C5K4</accession>
<comment type="caution">
    <text evidence="1">The sequence shown here is derived from an EMBL/GenBank/DDBJ whole genome shotgun (WGS) entry which is preliminary data.</text>
</comment>
<gene>
    <name evidence="1" type="ORF">KSP39_PZI001527</name>
</gene>
<organism evidence="1 2">
    <name type="scientific">Platanthera zijinensis</name>
    <dbReference type="NCBI Taxonomy" id="2320716"/>
    <lineage>
        <taxon>Eukaryota</taxon>
        <taxon>Viridiplantae</taxon>
        <taxon>Streptophyta</taxon>
        <taxon>Embryophyta</taxon>
        <taxon>Tracheophyta</taxon>
        <taxon>Spermatophyta</taxon>
        <taxon>Magnoliopsida</taxon>
        <taxon>Liliopsida</taxon>
        <taxon>Asparagales</taxon>
        <taxon>Orchidaceae</taxon>
        <taxon>Orchidoideae</taxon>
        <taxon>Orchideae</taxon>
        <taxon>Orchidinae</taxon>
        <taxon>Platanthera</taxon>
    </lineage>
</organism>
<protein>
    <submittedName>
        <fullName evidence="1">Uncharacterized protein</fullName>
    </submittedName>
</protein>
<keyword evidence="2" id="KW-1185">Reference proteome</keyword>
<evidence type="ECO:0000313" key="1">
    <source>
        <dbReference type="EMBL" id="KAK8957896.1"/>
    </source>
</evidence>
<evidence type="ECO:0000313" key="2">
    <source>
        <dbReference type="Proteomes" id="UP001418222"/>
    </source>
</evidence>
<name>A0AAP0C5K4_9ASPA</name>
<dbReference type="AlphaFoldDB" id="A0AAP0C5K4"/>
<reference evidence="1 2" key="1">
    <citation type="journal article" date="2022" name="Nat. Plants">
        <title>Genomes of leafy and leafless Platanthera orchids illuminate the evolution of mycoheterotrophy.</title>
        <authorList>
            <person name="Li M.H."/>
            <person name="Liu K.W."/>
            <person name="Li Z."/>
            <person name="Lu H.C."/>
            <person name="Ye Q.L."/>
            <person name="Zhang D."/>
            <person name="Wang J.Y."/>
            <person name="Li Y.F."/>
            <person name="Zhong Z.M."/>
            <person name="Liu X."/>
            <person name="Yu X."/>
            <person name="Liu D.K."/>
            <person name="Tu X.D."/>
            <person name="Liu B."/>
            <person name="Hao Y."/>
            <person name="Liao X.Y."/>
            <person name="Jiang Y.T."/>
            <person name="Sun W.H."/>
            <person name="Chen J."/>
            <person name="Chen Y.Q."/>
            <person name="Ai Y."/>
            <person name="Zhai J.W."/>
            <person name="Wu S.S."/>
            <person name="Zhou Z."/>
            <person name="Hsiao Y.Y."/>
            <person name="Wu W.L."/>
            <person name="Chen Y.Y."/>
            <person name="Lin Y.F."/>
            <person name="Hsu J.L."/>
            <person name="Li C.Y."/>
            <person name="Wang Z.W."/>
            <person name="Zhao X."/>
            <person name="Zhong W.Y."/>
            <person name="Ma X.K."/>
            <person name="Ma L."/>
            <person name="Huang J."/>
            <person name="Chen G.Z."/>
            <person name="Huang M.Z."/>
            <person name="Huang L."/>
            <person name="Peng D.H."/>
            <person name="Luo Y.B."/>
            <person name="Zou S.Q."/>
            <person name="Chen S.P."/>
            <person name="Lan S."/>
            <person name="Tsai W.C."/>
            <person name="Van de Peer Y."/>
            <person name="Liu Z.J."/>
        </authorList>
    </citation>
    <scope>NUCLEOTIDE SEQUENCE [LARGE SCALE GENOMIC DNA]</scope>
    <source>
        <strain evidence="1">Lor287</strain>
    </source>
</reference>
<dbReference type="EMBL" id="JBBWWQ010000001">
    <property type="protein sequence ID" value="KAK8957896.1"/>
    <property type="molecule type" value="Genomic_DNA"/>
</dbReference>
<sequence length="156" mass="17581">MTPSLLDLPLHDALGLSCNPHTLHQHRAIAELKGISFSYSILPKFSSMPLTHDVRTSEIPIIKINALRALLLSKFSRTIPIFDAFMTRGASSMHVKNDHNINLKRRLKRIHAEFHGSFSSDRRRDLLRSYKYGKKGMLVRLSAQGGGSHESVLQVL</sequence>